<evidence type="ECO:0000313" key="1">
    <source>
        <dbReference type="EMBL" id="KAI4297704.1"/>
    </source>
</evidence>
<gene>
    <name evidence="1" type="ORF">L6164_037581</name>
</gene>
<name>A0ACB9KKF0_BAUVA</name>
<proteinExistence type="predicted"/>
<comment type="caution">
    <text evidence="1">The sequence shown here is derived from an EMBL/GenBank/DDBJ whole genome shotgun (WGS) entry which is preliminary data.</text>
</comment>
<dbReference type="Proteomes" id="UP000828941">
    <property type="component" value="Chromosome 14"/>
</dbReference>
<sequence length="579" mass="67405">MSSMDERGSLTVQKSTISEEELSPVSNSNGVTQQTHEQHVAMAIPPVMEFLRTLPLRTSSTNQNDDVSDTKDKSRVQFGKCHQVQDTATMHEQVPKRQKLVVGSSIHTEIKDLPDELMVEILCRLPHHKYVFQCKCVSQRWLSLISNSCFVRRFVTHHQSSKNKSESVEQPWAFMCFKILDYSFRSYKKYEENYDTSTPKLISKHSEFKSPGFSLKFLPCYQDQREEPTITMVKTFNDLMLCCVDKFDQSSCVYYICNPLTKQWLALPPTPPLSDVRCSEVEFICEPYYCNKIDQHHHIINTRFKFKVFRFLTHSVFPSPNSKLQIFSSETGQWNLTELSLSPKFHNPPFGFTRSFVCKEKLILLVCSKRPHRSLSFIIVDDHFDHCLQRVRFPGGKFCRNKFRSIIHVSSWQGSLHAAQISINVFNVDEPDHGVPFLRVWELKLDGNGGVVKWELRHIISFRNIVSGDEWISEYYLKERSFIIGENEQLRLILPMALGFHPGDANLLYLNLHCDDRMAFYDIRKTTLNCVSETWWRSSFPSYYFPMARKWSDVSQIVLPLWPTPLPQISKFRDNCGSL</sequence>
<protein>
    <submittedName>
        <fullName evidence="1">Uncharacterized protein</fullName>
    </submittedName>
</protein>
<keyword evidence="2" id="KW-1185">Reference proteome</keyword>
<dbReference type="EMBL" id="CM039439">
    <property type="protein sequence ID" value="KAI4297704.1"/>
    <property type="molecule type" value="Genomic_DNA"/>
</dbReference>
<evidence type="ECO:0000313" key="2">
    <source>
        <dbReference type="Proteomes" id="UP000828941"/>
    </source>
</evidence>
<accession>A0ACB9KKF0</accession>
<reference evidence="1 2" key="1">
    <citation type="journal article" date="2022" name="DNA Res.">
        <title>Chromosomal-level genome assembly of the orchid tree Bauhinia variegata (Leguminosae; Cercidoideae) supports the allotetraploid origin hypothesis of Bauhinia.</title>
        <authorList>
            <person name="Zhong Y."/>
            <person name="Chen Y."/>
            <person name="Zheng D."/>
            <person name="Pang J."/>
            <person name="Liu Y."/>
            <person name="Luo S."/>
            <person name="Meng S."/>
            <person name="Qian L."/>
            <person name="Wei D."/>
            <person name="Dai S."/>
            <person name="Zhou R."/>
        </authorList>
    </citation>
    <scope>NUCLEOTIDE SEQUENCE [LARGE SCALE GENOMIC DNA]</scope>
    <source>
        <strain evidence="1">BV-YZ2020</strain>
    </source>
</reference>
<organism evidence="1 2">
    <name type="scientific">Bauhinia variegata</name>
    <name type="common">Purple orchid tree</name>
    <name type="synonym">Phanera variegata</name>
    <dbReference type="NCBI Taxonomy" id="167791"/>
    <lineage>
        <taxon>Eukaryota</taxon>
        <taxon>Viridiplantae</taxon>
        <taxon>Streptophyta</taxon>
        <taxon>Embryophyta</taxon>
        <taxon>Tracheophyta</taxon>
        <taxon>Spermatophyta</taxon>
        <taxon>Magnoliopsida</taxon>
        <taxon>eudicotyledons</taxon>
        <taxon>Gunneridae</taxon>
        <taxon>Pentapetalae</taxon>
        <taxon>rosids</taxon>
        <taxon>fabids</taxon>
        <taxon>Fabales</taxon>
        <taxon>Fabaceae</taxon>
        <taxon>Cercidoideae</taxon>
        <taxon>Cercideae</taxon>
        <taxon>Bauhiniinae</taxon>
        <taxon>Bauhinia</taxon>
    </lineage>
</organism>